<dbReference type="GO" id="GO:0006633">
    <property type="term" value="P:fatty acid biosynthetic process"/>
    <property type="evidence" value="ECO:0007669"/>
    <property type="project" value="UniProtKB-KW"/>
</dbReference>
<gene>
    <name evidence="14" type="ORF">CCACVL1_07915</name>
</gene>
<keyword evidence="3" id="KW-0479">Metal-binding</keyword>
<feature type="region of interest" description="Disordered" evidence="11">
    <location>
        <begin position="192"/>
        <end position="219"/>
    </location>
</feature>
<dbReference type="GO" id="GO:0016702">
    <property type="term" value="F:oxidoreductase activity, acting on single donors with incorporation of molecular oxygen, incorporation of two atoms of oxygen"/>
    <property type="evidence" value="ECO:0007669"/>
    <property type="project" value="InterPro"/>
</dbReference>
<evidence type="ECO:0000256" key="10">
    <source>
        <dbReference type="PROSITE-ProRule" id="PRU00152"/>
    </source>
</evidence>
<feature type="domain" description="PLAT" evidence="12">
    <location>
        <begin position="28"/>
        <end position="138"/>
    </location>
</feature>
<dbReference type="Proteomes" id="UP000188268">
    <property type="component" value="Unassembled WGS sequence"/>
</dbReference>
<keyword evidence="2" id="KW-0444">Lipid biosynthesis</keyword>
<keyword evidence="8" id="KW-0443">Lipid metabolism</keyword>
<evidence type="ECO:0000256" key="3">
    <source>
        <dbReference type="ARBA" id="ARBA00022723"/>
    </source>
</evidence>
<keyword evidence="4" id="KW-0925">Oxylipin biosynthesis</keyword>
<dbReference type="GO" id="GO:0031408">
    <property type="term" value="P:oxylipin biosynthetic process"/>
    <property type="evidence" value="ECO:0007669"/>
    <property type="project" value="UniProtKB-KW"/>
</dbReference>
<dbReference type="Gramene" id="OMO89322">
    <property type="protein sequence ID" value="OMO89322"/>
    <property type="gene ID" value="CCACVL1_07915"/>
</dbReference>
<keyword evidence="9" id="KW-0275">Fatty acid biosynthesis</keyword>
<keyword evidence="5" id="KW-0276">Fatty acid metabolism</keyword>
<dbReference type="GO" id="GO:0034440">
    <property type="term" value="P:lipid oxidation"/>
    <property type="evidence" value="ECO:0007669"/>
    <property type="project" value="InterPro"/>
</dbReference>
<accession>A0A1R3J3C1</accession>
<evidence type="ECO:0000313" key="14">
    <source>
        <dbReference type="EMBL" id="OMO89322.1"/>
    </source>
</evidence>
<keyword evidence="15" id="KW-1185">Reference proteome</keyword>
<keyword evidence="7" id="KW-0560">Oxidoreductase</keyword>
<reference evidence="14 15" key="1">
    <citation type="submission" date="2013-09" db="EMBL/GenBank/DDBJ databases">
        <title>Corchorus capsularis genome sequencing.</title>
        <authorList>
            <person name="Alam M."/>
            <person name="Haque M.S."/>
            <person name="Islam M.S."/>
            <person name="Emdad E.M."/>
            <person name="Islam M.M."/>
            <person name="Ahmed B."/>
            <person name="Halim A."/>
            <person name="Hossen Q.M.M."/>
            <person name="Hossain M.Z."/>
            <person name="Ahmed R."/>
            <person name="Khan M.M."/>
            <person name="Islam R."/>
            <person name="Rashid M.M."/>
            <person name="Khan S.A."/>
            <person name="Rahman M.S."/>
            <person name="Alam M."/>
        </authorList>
    </citation>
    <scope>NUCLEOTIDE SEQUENCE [LARGE SCALE GENOMIC DNA]</scope>
    <source>
        <strain evidence="15">cv. CVL-1</strain>
        <tissue evidence="14">Whole seedling</tissue>
    </source>
</reference>
<evidence type="ECO:0000256" key="11">
    <source>
        <dbReference type="SAM" id="MobiDB-lite"/>
    </source>
</evidence>
<dbReference type="SUPFAM" id="SSF49723">
    <property type="entry name" value="Lipase/lipooxygenase domain (PLAT/LH2 domain)"/>
    <property type="match status" value="1"/>
</dbReference>
<comment type="similarity">
    <text evidence="1">Belongs to the lipoxygenase family.</text>
</comment>
<dbReference type="STRING" id="210143.A0A1R3J3C1"/>
<evidence type="ECO:0000256" key="6">
    <source>
        <dbReference type="ARBA" id="ARBA00022964"/>
    </source>
</evidence>
<dbReference type="Pfam" id="PF01477">
    <property type="entry name" value="PLAT"/>
    <property type="match status" value="1"/>
</dbReference>
<dbReference type="EMBL" id="AWWV01008754">
    <property type="protein sequence ID" value="OMO89322.1"/>
    <property type="molecule type" value="Genomic_DNA"/>
</dbReference>
<dbReference type="InterPro" id="IPR001024">
    <property type="entry name" value="PLAT/LH2_dom"/>
</dbReference>
<evidence type="ECO:0000256" key="5">
    <source>
        <dbReference type="ARBA" id="ARBA00022832"/>
    </source>
</evidence>
<dbReference type="Pfam" id="PF00305">
    <property type="entry name" value="Lipoxygenase"/>
    <property type="match status" value="1"/>
</dbReference>
<evidence type="ECO:0000259" key="13">
    <source>
        <dbReference type="PROSITE" id="PS51393"/>
    </source>
</evidence>
<dbReference type="OrthoDB" id="407298at2759"/>
<evidence type="ECO:0000256" key="1">
    <source>
        <dbReference type="ARBA" id="ARBA00009419"/>
    </source>
</evidence>
<comment type="caution">
    <text evidence="10">Lacks conserved residue(s) required for the propagation of feature annotation.</text>
</comment>
<evidence type="ECO:0000256" key="2">
    <source>
        <dbReference type="ARBA" id="ARBA00022516"/>
    </source>
</evidence>
<evidence type="ECO:0000256" key="4">
    <source>
        <dbReference type="ARBA" id="ARBA00022767"/>
    </source>
</evidence>
<dbReference type="InterPro" id="IPR036226">
    <property type="entry name" value="LipOase_C_sf"/>
</dbReference>
<name>A0A1R3J3C1_COCAP</name>
<evidence type="ECO:0000259" key="12">
    <source>
        <dbReference type="PROSITE" id="PS50095"/>
    </source>
</evidence>
<dbReference type="InterPro" id="IPR001246">
    <property type="entry name" value="LipOase_plant"/>
</dbReference>
<feature type="domain" description="Lipoxygenase" evidence="13">
    <location>
        <begin position="141"/>
        <end position="234"/>
    </location>
</feature>
<sequence>MGTQKHKIQATVVIIGRIPCNEAGNFVSATPYQISLQLSSQKQNVSFRLVSADNSNIGDPAYLEDRNVADSICSVNFDWDEKFGTPGAILVRNSLENTEFYLKSVTLENVPGRGRIHFVCNSWVYKDEKYQSDRVFFTNKTYLPHEMPEPLRKYREEELRILRGNGDQGELKAWDRVYDYALYNDLGDPDKGSDYKRQTLGGNSEFPYPRRGKTGRAPTQSGQFNFLHLQLIMF</sequence>
<dbReference type="PROSITE" id="PS50095">
    <property type="entry name" value="PLAT"/>
    <property type="match status" value="1"/>
</dbReference>
<dbReference type="PRINTS" id="PR00468">
    <property type="entry name" value="PLTLPOXGNASE"/>
</dbReference>
<evidence type="ECO:0000256" key="9">
    <source>
        <dbReference type="ARBA" id="ARBA00023160"/>
    </source>
</evidence>
<dbReference type="Gene3D" id="2.60.60.20">
    <property type="entry name" value="PLAT/LH2 domain"/>
    <property type="match status" value="1"/>
</dbReference>
<dbReference type="GO" id="GO:0046872">
    <property type="term" value="F:metal ion binding"/>
    <property type="evidence" value="ECO:0007669"/>
    <property type="project" value="UniProtKB-KW"/>
</dbReference>
<comment type="caution">
    <text evidence="14">The sequence shown here is derived from an EMBL/GenBank/DDBJ whole genome shotgun (WGS) entry which is preliminary data.</text>
</comment>
<dbReference type="Gene3D" id="4.10.375.10">
    <property type="entry name" value="Lipoxygenase-1, Domain 2"/>
    <property type="match status" value="1"/>
</dbReference>
<evidence type="ECO:0000256" key="8">
    <source>
        <dbReference type="ARBA" id="ARBA00023098"/>
    </source>
</evidence>
<dbReference type="PANTHER" id="PTHR11771">
    <property type="entry name" value="LIPOXYGENASE"/>
    <property type="match status" value="1"/>
</dbReference>
<dbReference type="OMA" id="NSWIAPY"/>
<dbReference type="InterPro" id="IPR036392">
    <property type="entry name" value="PLAT/LH2_dom_sf"/>
</dbReference>
<dbReference type="SUPFAM" id="SSF48484">
    <property type="entry name" value="Lipoxigenase"/>
    <property type="match status" value="1"/>
</dbReference>
<proteinExistence type="inferred from homology"/>
<evidence type="ECO:0000256" key="7">
    <source>
        <dbReference type="ARBA" id="ARBA00023002"/>
    </source>
</evidence>
<keyword evidence="6" id="KW-0223">Dioxygenase</keyword>
<dbReference type="SMART" id="SM00308">
    <property type="entry name" value="LH2"/>
    <property type="match status" value="1"/>
</dbReference>
<protein>
    <submittedName>
        <fullName evidence="14">Lipoxygenase</fullName>
    </submittedName>
</protein>
<organism evidence="14 15">
    <name type="scientific">Corchorus capsularis</name>
    <name type="common">Jute</name>
    <dbReference type="NCBI Taxonomy" id="210143"/>
    <lineage>
        <taxon>Eukaryota</taxon>
        <taxon>Viridiplantae</taxon>
        <taxon>Streptophyta</taxon>
        <taxon>Embryophyta</taxon>
        <taxon>Tracheophyta</taxon>
        <taxon>Spermatophyta</taxon>
        <taxon>Magnoliopsida</taxon>
        <taxon>eudicotyledons</taxon>
        <taxon>Gunneridae</taxon>
        <taxon>Pentapetalae</taxon>
        <taxon>rosids</taxon>
        <taxon>malvids</taxon>
        <taxon>Malvales</taxon>
        <taxon>Malvaceae</taxon>
        <taxon>Grewioideae</taxon>
        <taxon>Apeibeae</taxon>
        <taxon>Corchorus</taxon>
    </lineage>
</organism>
<dbReference type="AlphaFoldDB" id="A0A1R3J3C1"/>
<feature type="non-terminal residue" evidence="14">
    <location>
        <position position="234"/>
    </location>
</feature>
<evidence type="ECO:0000313" key="15">
    <source>
        <dbReference type="Proteomes" id="UP000188268"/>
    </source>
</evidence>
<dbReference type="PROSITE" id="PS51393">
    <property type="entry name" value="LIPOXYGENASE_3"/>
    <property type="match status" value="1"/>
</dbReference>
<dbReference type="InterPro" id="IPR013819">
    <property type="entry name" value="LipOase_C"/>
</dbReference>
<dbReference type="InterPro" id="IPR000907">
    <property type="entry name" value="LipOase"/>
</dbReference>